<dbReference type="InterPro" id="IPR011009">
    <property type="entry name" value="Kinase-like_dom_sf"/>
</dbReference>
<accession>A0A8J4ELK7</accession>
<protein>
    <recommendedName>
        <fullName evidence="3">Aminoglycoside phosphotransferase</fullName>
    </recommendedName>
</protein>
<keyword evidence="2" id="KW-1185">Reference proteome</keyword>
<dbReference type="SUPFAM" id="SSF56112">
    <property type="entry name" value="Protein kinase-like (PK-like)"/>
    <property type="match status" value="1"/>
</dbReference>
<gene>
    <name evidence="1" type="ORF">NUM_35240</name>
</gene>
<dbReference type="Proteomes" id="UP000614996">
    <property type="component" value="Unassembled WGS sequence"/>
</dbReference>
<name>A0A8J4ELK7_9ACTN</name>
<dbReference type="EMBL" id="BOPO01000061">
    <property type="protein sequence ID" value="GIL28270.1"/>
    <property type="molecule type" value="Genomic_DNA"/>
</dbReference>
<dbReference type="AlphaFoldDB" id="A0A8J4ELK7"/>
<dbReference type="Gene3D" id="3.30.200.20">
    <property type="entry name" value="Phosphorylase Kinase, domain 1"/>
    <property type="match status" value="1"/>
</dbReference>
<organism evidence="1 2">
    <name type="scientific">Actinocatenispora comari</name>
    <dbReference type="NCBI Taxonomy" id="2807577"/>
    <lineage>
        <taxon>Bacteria</taxon>
        <taxon>Bacillati</taxon>
        <taxon>Actinomycetota</taxon>
        <taxon>Actinomycetes</taxon>
        <taxon>Micromonosporales</taxon>
        <taxon>Micromonosporaceae</taxon>
        <taxon>Actinocatenispora</taxon>
    </lineage>
</organism>
<dbReference type="Gene3D" id="3.90.1200.10">
    <property type="match status" value="1"/>
</dbReference>
<sequence>MDALLTGSGGTRLRWDQLPERIRHEVERRLGDRVVAAHVQHGGFSPAFAGRLRLAGGGRVFVKAGSAADEAHIGTAFRHEARIVAGLPEHAPVPRLRWWFDDGDWVVLAFDEAAGAPPALPWQRTERDRVLAAVADLAATLTPAPDVPVPDLDDEDGAALSGFRRLAAGDPATDPDRRLAAAFPWVAAELDTLAAWEARWPSVAGGDTLLHGDLRADNLLLTDDRVLFVDWPAAVRGVAWFDLVAFLPSLMMQGGGDGAQVLASHPLTAGAEPDALTAGLVAVAGYFVSQSLLPALPRLPRIREFQRAQALPALELLRTRL</sequence>
<comment type="caution">
    <text evidence="1">The sequence shown here is derived from an EMBL/GenBank/DDBJ whole genome shotgun (WGS) entry which is preliminary data.</text>
</comment>
<reference evidence="2" key="1">
    <citation type="journal article" date="2021" name="Int. J. Syst. Evol. Microbiol.">
        <title>Actinocatenispora comari sp. nov., an endophytic actinomycete isolated from aerial parts of Comarum salesowianum.</title>
        <authorList>
            <person name="Oyunbileg N."/>
            <person name="Iizaka Y."/>
            <person name="Hamada M."/>
            <person name="Davaapurev B.O."/>
            <person name="Fukumoto A."/>
            <person name="Tsetseg B."/>
            <person name="Kato F."/>
            <person name="Tamura T."/>
            <person name="Batkhuu J."/>
            <person name="Anzai Y."/>
        </authorList>
    </citation>
    <scope>NUCLEOTIDE SEQUENCE [LARGE SCALE GENOMIC DNA]</scope>
    <source>
        <strain evidence="2">NUM-2625</strain>
    </source>
</reference>
<dbReference type="RefSeq" id="WP_207125997.1">
    <property type="nucleotide sequence ID" value="NZ_BOPO01000061.1"/>
</dbReference>
<evidence type="ECO:0008006" key="3">
    <source>
        <dbReference type="Google" id="ProtNLM"/>
    </source>
</evidence>
<proteinExistence type="predicted"/>
<evidence type="ECO:0000313" key="2">
    <source>
        <dbReference type="Proteomes" id="UP000614996"/>
    </source>
</evidence>
<evidence type="ECO:0000313" key="1">
    <source>
        <dbReference type="EMBL" id="GIL28270.1"/>
    </source>
</evidence>